<organism evidence="3">
    <name type="scientific">Capitella teleta</name>
    <name type="common">Polychaete worm</name>
    <dbReference type="NCBI Taxonomy" id="283909"/>
    <lineage>
        <taxon>Eukaryota</taxon>
        <taxon>Metazoa</taxon>
        <taxon>Spiralia</taxon>
        <taxon>Lophotrochozoa</taxon>
        <taxon>Annelida</taxon>
        <taxon>Polychaeta</taxon>
        <taxon>Sedentaria</taxon>
        <taxon>Scolecida</taxon>
        <taxon>Capitellidae</taxon>
        <taxon>Capitella</taxon>
    </lineage>
</organism>
<dbReference type="EMBL" id="KB309538">
    <property type="protein sequence ID" value="ELT94038.1"/>
    <property type="molecule type" value="Genomic_DNA"/>
</dbReference>
<keyword evidence="5" id="KW-1185">Reference proteome</keyword>
<evidence type="ECO:0000313" key="3">
    <source>
        <dbReference type="EMBL" id="ELT94038.1"/>
    </source>
</evidence>
<accession>R7TJN3</accession>
<proteinExistence type="predicted"/>
<protein>
    <submittedName>
        <fullName evidence="3 4">Uncharacterized protein</fullName>
    </submittedName>
</protein>
<evidence type="ECO:0000313" key="4">
    <source>
        <dbReference type="EnsemblMetazoa" id="CapteP197812"/>
    </source>
</evidence>
<evidence type="ECO:0000313" key="5">
    <source>
        <dbReference type="Proteomes" id="UP000014760"/>
    </source>
</evidence>
<dbReference type="HOGENOM" id="CLU_1588080_0_0_1"/>
<feature type="region of interest" description="Disordered" evidence="1">
    <location>
        <begin position="49"/>
        <end position="168"/>
    </location>
</feature>
<dbReference type="EMBL" id="AMQN01002564">
    <property type="status" value="NOT_ANNOTATED_CDS"/>
    <property type="molecule type" value="Genomic_DNA"/>
</dbReference>
<evidence type="ECO:0000256" key="1">
    <source>
        <dbReference type="SAM" id="MobiDB-lite"/>
    </source>
</evidence>
<reference evidence="4" key="3">
    <citation type="submission" date="2015-06" db="UniProtKB">
        <authorList>
            <consortium name="EnsemblMetazoa"/>
        </authorList>
    </citation>
    <scope>IDENTIFICATION</scope>
</reference>
<dbReference type="AlphaFoldDB" id="R7TJN3"/>
<dbReference type="EnsemblMetazoa" id="CapteT197812">
    <property type="protein sequence ID" value="CapteP197812"/>
    <property type="gene ID" value="CapteG197812"/>
</dbReference>
<reference evidence="3 5" key="2">
    <citation type="journal article" date="2013" name="Nature">
        <title>Insights into bilaterian evolution from three spiralian genomes.</title>
        <authorList>
            <person name="Simakov O."/>
            <person name="Marletaz F."/>
            <person name="Cho S.J."/>
            <person name="Edsinger-Gonzales E."/>
            <person name="Havlak P."/>
            <person name="Hellsten U."/>
            <person name="Kuo D.H."/>
            <person name="Larsson T."/>
            <person name="Lv J."/>
            <person name="Arendt D."/>
            <person name="Savage R."/>
            <person name="Osoegawa K."/>
            <person name="de Jong P."/>
            <person name="Grimwood J."/>
            <person name="Chapman J.A."/>
            <person name="Shapiro H."/>
            <person name="Aerts A."/>
            <person name="Otillar R.P."/>
            <person name="Terry A.Y."/>
            <person name="Boore J.L."/>
            <person name="Grigoriev I.V."/>
            <person name="Lindberg D.R."/>
            <person name="Seaver E.C."/>
            <person name="Weisblat D.A."/>
            <person name="Putnam N.H."/>
            <person name="Rokhsar D.S."/>
        </authorList>
    </citation>
    <scope>NUCLEOTIDE SEQUENCE</scope>
    <source>
        <strain evidence="3 5">I ESC-2004</strain>
    </source>
</reference>
<gene>
    <name evidence="3" type="ORF">CAPTEDRAFT_197812</name>
</gene>
<reference evidence="5" key="1">
    <citation type="submission" date="2012-12" db="EMBL/GenBank/DDBJ databases">
        <authorList>
            <person name="Hellsten U."/>
            <person name="Grimwood J."/>
            <person name="Chapman J.A."/>
            <person name="Shapiro H."/>
            <person name="Aerts A."/>
            <person name="Otillar R.P."/>
            <person name="Terry A.Y."/>
            <person name="Boore J.L."/>
            <person name="Simakov O."/>
            <person name="Marletaz F."/>
            <person name="Cho S.-J."/>
            <person name="Edsinger-Gonzales E."/>
            <person name="Havlak P."/>
            <person name="Kuo D.-H."/>
            <person name="Larsson T."/>
            <person name="Lv J."/>
            <person name="Arendt D."/>
            <person name="Savage R."/>
            <person name="Osoegawa K."/>
            <person name="de Jong P."/>
            <person name="Lindberg D.R."/>
            <person name="Seaver E.C."/>
            <person name="Weisblat D.A."/>
            <person name="Putnam N.H."/>
            <person name="Grigoriev I.V."/>
            <person name="Rokhsar D.S."/>
        </authorList>
    </citation>
    <scope>NUCLEOTIDE SEQUENCE</scope>
    <source>
        <strain evidence="5">I ESC-2004</strain>
    </source>
</reference>
<keyword evidence="2" id="KW-0472">Membrane</keyword>
<feature type="compositionally biased region" description="Basic and acidic residues" evidence="1">
    <location>
        <begin position="50"/>
        <end position="65"/>
    </location>
</feature>
<feature type="compositionally biased region" description="Polar residues" evidence="1">
    <location>
        <begin position="90"/>
        <end position="103"/>
    </location>
</feature>
<feature type="compositionally biased region" description="Polar residues" evidence="1">
    <location>
        <begin position="147"/>
        <end position="168"/>
    </location>
</feature>
<keyword evidence="2" id="KW-0812">Transmembrane</keyword>
<name>R7TJN3_CAPTE</name>
<feature type="transmembrane region" description="Helical" evidence="2">
    <location>
        <begin position="12"/>
        <end position="32"/>
    </location>
</feature>
<evidence type="ECO:0000256" key="2">
    <source>
        <dbReference type="SAM" id="Phobius"/>
    </source>
</evidence>
<sequence length="168" mass="18980">MLALFDDPIHIVLIGIGLILLMLSGIIIAMIVDCCRKSEVTWPVPSVVAAEKRKPRERRSRDVSRHRLSNSLPLLRSPPRPPYAAPHHFSQPTIQRSFHQGLQPQRIPHEGSFGKRTPLPWREGHSSRTSLPPPPPPEASLNREDSYQYTERASGTPVLSSSYYNEYS</sequence>
<keyword evidence="2" id="KW-1133">Transmembrane helix</keyword>
<dbReference type="Proteomes" id="UP000014760">
    <property type="component" value="Unassembled WGS sequence"/>
</dbReference>